<reference evidence="1" key="1">
    <citation type="submission" date="2020-05" db="EMBL/GenBank/DDBJ databases">
        <title>Large-scale comparative analyses of tick genomes elucidate their genetic diversity and vector capacities.</title>
        <authorList>
            <person name="Jia N."/>
            <person name="Wang J."/>
            <person name="Shi W."/>
            <person name="Du L."/>
            <person name="Sun Y."/>
            <person name="Zhan W."/>
            <person name="Jiang J."/>
            <person name="Wang Q."/>
            <person name="Zhang B."/>
            <person name="Ji P."/>
            <person name="Sakyi L.B."/>
            <person name="Cui X."/>
            <person name="Yuan T."/>
            <person name="Jiang B."/>
            <person name="Yang W."/>
            <person name="Lam T.T.-Y."/>
            <person name="Chang Q."/>
            <person name="Ding S."/>
            <person name="Wang X."/>
            <person name="Zhu J."/>
            <person name="Ruan X."/>
            <person name="Zhao L."/>
            <person name="Wei J."/>
            <person name="Que T."/>
            <person name="Du C."/>
            <person name="Cheng J."/>
            <person name="Dai P."/>
            <person name="Han X."/>
            <person name="Huang E."/>
            <person name="Gao Y."/>
            <person name="Liu J."/>
            <person name="Shao H."/>
            <person name="Ye R."/>
            <person name="Li L."/>
            <person name="Wei W."/>
            <person name="Wang X."/>
            <person name="Wang C."/>
            <person name="Yang T."/>
            <person name="Huo Q."/>
            <person name="Li W."/>
            <person name="Guo W."/>
            <person name="Chen H."/>
            <person name="Zhou L."/>
            <person name="Ni X."/>
            <person name="Tian J."/>
            <person name="Zhou Y."/>
            <person name="Sheng Y."/>
            <person name="Liu T."/>
            <person name="Pan Y."/>
            <person name="Xia L."/>
            <person name="Li J."/>
            <person name="Zhao F."/>
            <person name="Cao W."/>
        </authorList>
    </citation>
    <scope>NUCLEOTIDE SEQUENCE</scope>
    <source>
        <strain evidence="1">Dsil-2018</strain>
    </source>
</reference>
<name>A0ACB8D2Y7_DERSI</name>
<keyword evidence="2" id="KW-1185">Reference proteome</keyword>
<gene>
    <name evidence="1" type="ORF">HPB49_004401</name>
</gene>
<organism evidence="1 2">
    <name type="scientific">Dermacentor silvarum</name>
    <name type="common">Tick</name>
    <dbReference type="NCBI Taxonomy" id="543639"/>
    <lineage>
        <taxon>Eukaryota</taxon>
        <taxon>Metazoa</taxon>
        <taxon>Ecdysozoa</taxon>
        <taxon>Arthropoda</taxon>
        <taxon>Chelicerata</taxon>
        <taxon>Arachnida</taxon>
        <taxon>Acari</taxon>
        <taxon>Parasitiformes</taxon>
        <taxon>Ixodida</taxon>
        <taxon>Ixodoidea</taxon>
        <taxon>Ixodidae</taxon>
        <taxon>Rhipicephalinae</taxon>
        <taxon>Dermacentor</taxon>
    </lineage>
</organism>
<dbReference type="Proteomes" id="UP000821865">
    <property type="component" value="Chromosome 3"/>
</dbReference>
<proteinExistence type="predicted"/>
<accession>A0ACB8D2Y7</accession>
<sequence>MLDERHRNERLEFASAVESWCPNNWRAVVFTDEASFCTRWDQQRRVRRPHNCREARNVVEDCGSLMNSPAPVAVTSAMIGPLQRQRALIGASCGQPFARPYDAPVGSAAPEACWRIWRRLGVASGYDKGSRDNAVSSVPSSRLFDLLLVIFTRVDRLLKEDGIWAYCSKTVQRGRGYVQCRVTRDGGKRIFISERVAVDRRHDGRHDLPGRHAPLLFARNPRAASAGREAQLPERASTAVRSHGPSVPLAGARSTPRPCMILIIYASGTRE</sequence>
<evidence type="ECO:0000313" key="1">
    <source>
        <dbReference type="EMBL" id="KAH7958745.1"/>
    </source>
</evidence>
<protein>
    <submittedName>
        <fullName evidence="1">Uncharacterized protein</fullName>
    </submittedName>
</protein>
<dbReference type="EMBL" id="CM023472">
    <property type="protein sequence ID" value="KAH7958745.1"/>
    <property type="molecule type" value="Genomic_DNA"/>
</dbReference>
<evidence type="ECO:0000313" key="2">
    <source>
        <dbReference type="Proteomes" id="UP000821865"/>
    </source>
</evidence>
<comment type="caution">
    <text evidence="1">The sequence shown here is derived from an EMBL/GenBank/DDBJ whole genome shotgun (WGS) entry which is preliminary data.</text>
</comment>